<feature type="domain" description="Cyclin-like" evidence="2">
    <location>
        <begin position="177"/>
        <end position="262"/>
    </location>
</feature>
<dbReference type="PANTHER" id="PTHR15615">
    <property type="match status" value="1"/>
</dbReference>
<dbReference type="CDD" id="cd20557">
    <property type="entry name" value="CYCLIN_ScPCL1-like"/>
    <property type="match status" value="1"/>
</dbReference>
<feature type="region of interest" description="Disordered" evidence="1">
    <location>
        <begin position="1"/>
        <end position="44"/>
    </location>
</feature>
<feature type="region of interest" description="Disordered" evidence="1">
    <location>
        <begin position="501"/>
        <end position="546"/>
    </location>
</feature>
<feature type="compositionally biased region" description="Low complexity" evidence="1">
    <location>
        <begin position="503"/>
        <end position="522"/>
    </location>
</feature>
<keyword evidence="4" id="KW-1185">Reference proteome</keyword>
<evidence type="ECO:0000313" key="3">
    <source>
        <dbReference type="EMBL" id="THU92599.1"/>
    </source>
</evidence>
<dbReference type="InterPro" id="IPR013763">
    <property type="entry name" value="Cyclin-like_dom"/>
</dbReference>
<dbReference type="GO" id="GO:0016538">
    <property type="term" value="F:cyclin-dependent protein serine/threonine kinase regulator activity"/>
    <property type="evidence" value="ECO:0007669"/>
    <property type="project" value="TreeGrafter"/>
</dbReference>
<dbReference type="AlphaFoldDB" id="A0A4S8LSU6"/>
<feature type="compositionally biased region" description="Polar residues" evidence="1">
    <location>
        <begin position="315"/>
        <end position="325"/>
    </location>
</feature>
<gene>
    <name evidence="3" type="ORF">K435DRAFT_780208</name>
</gene>
<dbReference type="SUPFAM" id="SSF47954">
    <property type="entry name" value="Cyclin-like"/>
    <property type="match status" value="1"/>
</dbReference>
<dbReference type="OrthoDB" id="244495at2759"/>
<organism evidence="3 4">
    <name type="scientific">Dendrothele bispora (strain CBS 962.96)</name>
    <dbReference type="NCBI Taxonomy" id="1314807"/>
    <lineage>
        <taxon>Eukaryota</taxon>
        <taxon>Fungi</taxon>
        <taxon>Dikarya</taxon>
        <taxon>Basidiomycota</taxon>
        <taxon>Agaricomycotina</taxon>
        <taxon>Agaricomycetes</taxon>
        <taxon>Agaricomycetidae</taxon>
        <taxon>Agaricales</taxon>
        <taxon>Agaricales incertae sedis</taxon>
        <taxon>Dendrothele</taxon>
    </lineage>
</organism>
<evidence type="ECO:0000313" key="4">
    <source>
        <dbReference type="Proteomes" id="UP000297245"/>
    </source>
</evidence>
<protein>
    <recommendedName>
        <fullName evidence="2">Cyclin-like domain-containing protein</fullName>
    </recommendedName>
</protein>
<feature type="compositionally biased region" description="Low complexity" evidence="1">
    <location>
        <begin position="140"/>
        <end position="156"/>
    </location>
</feature>
<dbReference type="Proteomes" id="UP000297245">
    <property type="component" value="Unassembled WGS sequence"/>
</dbReference>
<dbReference type="InterPro" id="IPR036915">
    <property type="entry name" value="Cyclin-like_sf"/>
</dbReference>
<feature type="region of interest" description="Disordered" evidence="1">
    <location>
        <begin position="684"/>
        <end position="747"/>
    </location>
</feature>
<feature type="compositionally biased region" description="Low complexity" evidence="1">
    <location>
        <begin position="391"/>
        <end position="407"/>
    </location>
</feature>
<feature type="compositionally biased region" description="Low complexity" evidence="1">
    <location>
        <begin position="693"/>
        <end position="703"/>
    </location>
</feature>
<feature type="compositionally biased region" description="Low complexity" evidence="1">
    <location>
        <begin position="589"/>
        <end position="604"/>
    </location>
</feature>
<dbReference type="SMART" id="SM00385">
    <property type="entry name" value="CYCLIN"/>
    <property type="match status" value="1"/>
</dbReference>
<dbReference type="InterPro" id="IPR013922">
    <property type="entry name" value="Cyclin_PHO80-like"/>
</dbReference>
<feature type="compositionally biased region" description="Basic and acidic residues" evidence="1">
    <location>
        <begin position="613"/>
        <end position="636"/>
    </location>
</feature>
<feature type="compositionally biased region" description="Pro residues" evidence="1">
    <location>
        <begin position="69"/>
        <end position="82"/>
    </location>
</feature>
<feature type="compositionally biased region" description="Polar residues" evidence="1">
    <location>
        <begin position="367"/>
        <end position="378"/>
    </location>
</feature>
<evidence type="ECO:0000259" key="2">
    <source>
        <dbReference type="SMART" id="SM00385"/>
    </source>
</evidence>
<feature type="non-terminal residue" evidence="3">
    <location>
        <position position="790"/>
    </location>
</feature>
<dbReference type="Gene3D" id="1.10.472.10">
    <property type="entry name" value="Cyclin-like"/>
    <property type="match status" value="1"/>
</dbReference>
<dbReference type="EMBL" id="ML179274">
    <property type="protein sequence ID" value="THU92599.1"/>
    <property type="molecule type" value="Genomic_DNA"/>
</dbReference>
<feature type="region of interest" description="Disordered" evidence="1">
    <location>
        <begin position="589"/>
        <end position="636"/>
    </location>
</feature>
<feature type="region of interest" description="Disordered" evidence="1">
    <location>
        <begin position="367"/>
        <end position="429"/>
    </location>
</feature>
<feature type="compositionally biased region" description="Low complexity" evidence="1">
    <location>
        <begin position="717"/>
        <end position="729"/>
    </location>
</feature>
<dbReference type="PANTHER" id="PTHR15615:SF27">
    <property type="entry name" value="PHO85 CYCLIN CLG1"/>
    <property type="match status" value="1"/>
</dbReference>
<feature type="compositionally biased region" description="Polar residues" evidence="1">
    <location>
        <begin position="1"/>
        <end position="19"/>
    </location>
</feature>
<sequence>MNAQVISKSHWSSTWRNTPLTPPMSTAFERRKMPDPQPLPPSTTTLPSIAFLDRHLSDRSIGLVSALPPLTPPDDAPPPHYSPTPEMDVDPKHQLFVDTHLTAVDWIDFSRTRSAHFIAEKTCEMICYLWFSAPPQSSSHPQSPASSYSPPSSSSPLFNRPTPPSTLQFVATPNFVSFMQKLLETTQVSQSVIVLSLHYIYRLKERNRFTHAQAGSEFRIAVAGLMMANKFLDDNTYTNKTWSEVSGISLEEINRMEREFLMGVDCNLYVDKATYQSWLHLLKGLVMNKERDSRHFLRKTRLAARGTRHHPHIPTTPSKYSSRGRTQVRYRARSTSPDSSRRLPYPQVTIPPPYSFSTAVAAASSYPTPHSTLSQTLPTQPPQYSDRPADSSSFVVVPSHTHTHTTPYNSLPPSPSPIKPGAGSKRTAAAAFSPTSAAFAHIPSKRPVGISLQIPETSVHGISSALANAGSSGSSASASGPSSYSPLEGLGSFARMSIDERGVSAQQQQQQQQQQTSQQQVSVPPPPPPSSAQVHHEQSSTSLTWSKKPMVPETLVAGYAVDPERRSNVPKNLYFYTLACSPLELATASYGSSSSSNTPVSASTETMESEAQSVHETDIDDARAQEESDADSERYDRIRKGAKKARLRYHHPGEYNPYSYGSHTAAVPSYSAYSGSNVTTGYAAPVHSHAHPTTTTTTTTSSSNYPQSHQSHGHAYSSTPSSTVPSSTVLPPPPSALPPASTMISTVSSTTTTPSSYVYPALRNAMGSTPSYSHHCGPTYPLAGPAIGGS</sequence>
<name>A0A4S8LSU6_DENBC</name>
<feature type="region of interest" description="Disordered" evidence="1">
    <location>
        <begin position="140"/>
        <end position="160"/>
    </location>
</feature>
<reference evidence="3 4" key="1">
    <citation type="journal article" date="2019" name="Nat. Ecol. Evol.">
        <title>Megaphylogeny resolves global patterns of mushroom evolution.</title>
        <authorList>
            <person name="Varga T."/>
            <person name="Krizsan K."/>
            <person name="Foldi C."/>
            <person name="Dima B."/>
            <person name="Sanchez-Garcia M."/>
            <person name="Sanchez-Ramirez S."/>
            <person name="Szollosi G.J."/>
            <person name="Szarkandi J.G."/>
            <person name="Papp V."/>
            <person name="Albert L."/>
            <person name="Andreopoulos W."/>
            <person name="Angelini C."/>
            <person name="Antonin V."/>
            <person name="Barry K.W."/>
            <person name="Bougher N.L."/>
            <person name="Buchanan P."/>
            <person name="Buyck B."/>
            <person name="Bense V."/>
            <person name="Catcheside P."/>
            <person name="Chovatia M."/>
            <person name="Cooper J."/>
            <person name="Damon W."/>
            <person name="Desjardin D."/>
            <person name="Finy P."/>
            <person name="Geml J."/>
            <person name="Haridas S."/>
            <person name="Hughes K."/>
            <person name="Justo A."/>
            <person name="Karasinski D."/>
            <person name="Kautmanova I."/>
            <person name="Kiss B."/>
            <person name="Kocsube S."/>
            <person name="Kotiranta H."/>
            <person name="LaButti K.M."/>
            <person name="Lechner B.E."/>
            <person name="Liimatainen K."/>
            <person name="Lipzen A."/>
            <person name="Lukacs Z."/>
            <person name="Mihaltcheva S."/>
            <person name="Morgado L.N."/>
            <person name="Niskanen T."/>
            <person name="Noordeloos M.E."/>
            <person name="Ohm R.A."/>
            <person name="Ortiz-Santana B."/>
            <person name="Ovrebo C."/>
            <person name="Racz N."/>
            <person name="Riley R."/>
            <person name="Savchenko A."/>
            <person name="Shiryaev A."/>
            <person name="Soop K."/>
            <person name="Spirin V."/>
            <person name="Szebenyi C."/>
            <person name="Tomsovsky M."/>
            <person name="Tulloss R.E."/>
            <person name="Uehling J."/>
            <person name="Grigoriev I.V."/>
            <person name="Vagvolgyi C."/>
            <person name="Papp T."/>
            <person name="Martin F.M."/>
            <person name="Miettinen O."/>
            <person name="Hibbett D.S."/>
            <person name="Nagy L.G."/>
        </authorList>
    </citation>
    <scope>NUCLEOTIDE SEQUENCE [LARGE SCALE GENOMIC DNA]</scope>
    <source>
        <strain evidence="3 4">CBS 962.96</strain>
    </source>
</reference>
<dbReference type="Pfam" id="PF08613">
    <property type="entry name" value="Cyclin"/>
    <property type="match status" value="1"/>
</dbReference>
<dbReference type="GO" id="GO:0005634">
    <property type="term" value="C:nucleus"/>
    <property type="evidence" value="ECO:0007669"/>
    <property type="project" value="TreeGrafter"/>
</dbReference>
<dbReference type="GO" id="GO:0000307">
    <property type="term" value="C:cyclin-dependent protein kinase holoenzyme complex"/>
    <property type="evidence" value="ECO:0007669"/>
    <property type="project" value="TreeGrafter"/>
</dbReference>
<feature type="compositionally biased region" description="Low complexity" evidence="1">
    <location>
        <begin position="738"/>
        <end position="747"/>
    </location>
</feature>
<feature type="region of interest" description="Disordered" evidence="1">
    <location>
        <begin position="305"/>
        <end position="347"/>
    </location>
</feature>
<proteinExistence type="predicted"/>
<feature type="region of interest" description="Disordered" evidence="1">
    <location>
        <begin position="67"/>
        <end position="86"/>
    </location>
</feature>
<accession>A0A4S8LSU6</accession>
<evidence type="ECO:0000256" key="1">
    <source>
        <dbReference type="SAM" id="MobiDB-lite"/>
    </source>
</evidence>
<dbReference type="GO" id="GO:0019901">
    <property type="term" value="F:protein kinase binding"/>
    <property type="evidence" value="ECO:0007669"/>
    <property type="project" value="InterPro"/>
</dbReference>